<dbReference type="InterPro" id="IPR003018">
    <property type="entry name" value="GAF"/>
</dbReference>
<organism evidence="3 4">
    <name type="scientific">Saccharopolyspora erythraea</name>
    <name type="common">Streptomyces erythraeus</name>
    <dbReference type="NCBI Taxonomy" id="1836"/>
    <lineage>
        <taxon>Bacteria</taxon>
        <taxon>Bacillati</taxon>
        <taxon>Actinomycetota</taxon>
        <taxon>Actinomycetes</taxon>
        <taxon>Pseudonocardiales</taxon>
        <taxon>Pseudonocardiaceae</taxon>
        <taxon>Saccharopolyspora</taxon>
    </lineage>
</organism>
<feature type="domain" description="GAF" evidence="2">
    <location>
        <begin position="69"/>
        <end position="220"/>
    </location>
</feature>
<dbReference type="SUPFAM" id="SSF55781">
    <property type="entry name" value="GAF domain-like"/>
    <property type="match status" value="1"/>
</dbReference>
<dbReference type="Gene3D" id="1.10.10.2840">
    <property type="entry name" value="PucR C-terminal helix-turn-helix domain"/>
    <property type="match status" value="1"/>
</dbReference>
<gene>
    <name evidence="3" type="ORF">GCM10009533_19070</name>
</gene>
<accession>A0ABN1CKI3</accession>
<keyword evidence="4" id="KW-1185">Reference proteome</keyword>
<comment type="similarity">
    <text evidence="1">Belongs to the CdaR family.</text>
</comment>
<protein>
    <submittedName>
        <fullName evidence="3">GAF domain-containing protein</fullName>
    </submittedName>
</protein>
<dbReference type="Pfam" id="PF17853">
    <property type="entry name" value="GGDEF_2"/>
    <property type="match status" value="1"/>
</dbReference>
<evidence type="ECO:0000313" key="4">
    <source>
        <dbReference type="Proteomes" id="UP001500729"/>
    </source>
</evidence>
<dbReference type="InterPro" id="IPR025736">
    <property type="entry name" value="PucR_C-HTH_dom"/>
</dbReference>
<dbReference type="InterPro" id="IPR042070">
    <property type="entry name" value="PucR_C-HTH_sf"/>
</dbReference>
<evidence type="ECO:0000313" key="3">
    <source>
        <dbReference type="EMBL" id="GAA0520119.1"/>
    </source>
</evidence>
<sequence>MAHLLDLLDSGAPVERIAQVATWAGECDGVEQAVETALRIRGRLSQHHRREAELTALFDTANDLALLRDTDAVLRSIVRRARTLLHSDTAYLTLNDPEAEQTFMRVTDGSTSAVFQQLRLGMGEGLGGLVAQTALPYATADYPNDPRFRHTTAIDTGVGEEGLVAILGVPLQLGGTVIGVLFAANRSPREFSAAEVSLLTSLANHAAIALDTARLLEESQRALAELNRANDLIRGHSDALARAQDAHDRLTDLVLRGGDVQQVATALGTILGGGIVVHDAAGVELARAGSQALAPSAELLADSRATGRAVCRDGVWVCAILAGPEPLGGIALTGRPGLSAADQRLFERASLVTALLLLLRRSVAETEDRLRGELITDLLTAPERDPAGLVARGRRLGVDLAAPHLVAVAHADSTSRRRLTSASAPLIPTASLAGVHADEVVLLVPGDDPGALGERLAADLGAALGCAVTVGAAGPARGPPALAAAHAEAQRCLRALLALGRGGRGAAMSGLGFVGSLLGDRSDLAGYVRATIGPVLDYDRRRGTRLADTLSAYFACGGNLSRTKDKLHVHVNTVVQRMERIATLLGEDWQCPERALEIQLALHLHTLVG</sequence>
<proteinExistence type="inferred from homology"/>
<dbReference type="Pfam" id="PF13556">
    <property type="entry name" value="HTH_30"/>
    <property type="match status" value="1"/>
</dbReference>
<dbReference type="Proteomes" id="UP001500729">
    <property type="component" value="Unassembled WGS sequence"/>
</dbReference>
<dbReference type="EMBL" id="BAAAGS010000009">
    <property type="protein sequence ID" value="GAA0520119.1"/>
    <property type="molecule type" value="Genomic_DNA"/>
</dbReference>
<dbReference type="InterPro" id="IPR029016">
    <property type="entry name" value="GAF-like_dom_sf"/>
</dbReference>
<dbReference type="PANTHER" id="PTHR33744:SF1">
    <property type="entry name" value="DNA-BINDING TRANSCRIPTIONAL ACTIVATOR ADER"/>
    <property type="match status" value="1"/>
</dbReference>
<dbReference type="Gene3D" id="3.30.450.40">
    <property type="match status" value="1"/>
</dbReference>
<reference evidence="3 4" key="1">
    <citation type="journal article" date="2019" name="Int. J. Syst. Evol. Microbiol.">
        <title>The Global Catalogue of Microorganisms (GCM) 10K type strain sequencing project: providing services to taxonomists for standard genome sequencing and annotation.</title>
        <authorList>
            <consortium name="The Broad Institute Genomics Platform"/>
            <consortium name="The Broad Institute Genome Sequencing Center for Infectious Disease"/>
            <person name="Wu L."/>
            <person name="Ma J."/>
        </authorList>
    </citation>
    <scope>NUCLEOTIDE SEQUENCE [LARGE SCALE GENOMIC DNA]</scope>
    <source>
        <strain evidence="3 4">JCM 10303</strain>
    </source>
</reference>
<dbReference type="Pfam" id="PF01590">
    <property type="entry name" value="GAF"/>
    <property type="match status" value="1"/>
</dbReference>
<name>A0ABN1CKI3_SACER</name>
<dbReference type="InterPro" id="IPR041522">
    <property type="entry name" value="CdaR_GGDEF"/>
</dbReference>
<dbReference type="SMART" id="SM00065">
    <property type="entry name" value="GAF"/>
    <property type="match status" value="1"/>
</dbReference>
<dbReference type="PANTHER" id="PTHR33744">
    <property type="entry name" value="CARBOHYDRATE DIACID REGULATOR"/>
    <property type="match status" value="1"/>
</dbReference>
<dbReference type="InterPro" id="IPR051448">
    <property type="entry name" value="CdaR-like_regulators"/>
</dbReference>
<evidence type="ECO:0000256" key="1">
    <source>
        <dbReference type="ARBA" id="ARBA00006754"/>
    </source>
</evidence>
<evidence type="ECO:0000259" key="2">
    <source>
        <dbReference type="SMART" id="SM00065"/>
    </source>
</evidence>
<comment type="caution">
    <text evidence="3">The sequence shown here is derived from an EMBL/GenBank/DDBJ whole genome shotgun (WGS) entry which is preliminary data.</text>
</comment>